<proteinExistence type="predicted"/>
<organism evidence="1">
    <name type="scientific">viral metagenome</name>
    <dbReference type="NCBI Taxonomy" id="1070528"/>
    <lineage>
        <taxon>unclassified sequences</taxon>
        <taxon>metagenomes</taxon>
        <taxon>organismal metagenomes</taxon>
    </lineage>
</organism>
<sequence length="45" mass="5636">MGIDHTEKRYRNYNRSSEAKIKMVLLKLELKHNVIFLLKKYFRYF</sequence>
<dbReference type="EMBL" id="MN738867">
    <property type="protein sequence ID" value="QHT29019.1"/>
    <property type="molecule type" value="Genomic_DNA"/>
</dbReference>
<dbReference type="AlphaFoldDB" id="A0A6C0EL52"/>
<evidence type="ECO:0000313" key="1">
    <source>
        <dbReference type="EMBL" id="QHT29019.1"/>
    </source>
</evidence>
<name>A0A6C0EL52_9ZZZZ</name>
<reference evidence="1" key="1">
    <citation type="journal article" date="2020" name="Nature">
        <title>Giant virus diversity and host interactions through global metagenomics.</title>
        <authorList>
            <person name="Schulz F."/>
            <person name="Roux S."/>
            <person name="Paez-Espino D."/>
            <person name="Jungbluth S."/>
            <person name="Walsh D.A."/>
            <person name="Denef V.J."/>
            <person name="McMahon K.D."/>
            <person name="Konstantinidis K.T."/>
            <person name="Eloe-Fadrosh E.A."/>
            <person name="Kyrpides N.C."/>
            <person name="Woyke T."/>
        </authorList>
    </citation>
    <scope>NUCLEOTIDE SEQUENCE</scope>
    <source>
        <strain evidence="1">GVMAG-M-3300001351-8</strain>
    </source>
</reference>
<accession>A0A6C0EL52</accession>
<protein>
    <submittedName>
        <fullName evidence="1">Uncharacterized protein</fullName>
    </submittedName>
</protein>